<evidence type="ECO:0000313" key="2">
    <source>
        <dbReference type="EMBL" id="MBZ2207516.1"/>
    </source>
</evidence>
<dbReference type="SUPFAM" id="SSF54523">
    <property type="entry name" value="Pili subunits"/>
    <property type="match status" value="1"/>
</dbReference>
<accession>A0ABS7SMV8</accession>
<sequence>MTDTPRPAMSQLRSRGFSLFEFAVVVIVVGLLTSLLLYRLHSYQVEARQVAVQQLVGTLRTALSVRSAQLSVAKREHELHRIIDENPMSWLVELPANYLGEYYSPEGAALPDDSWYFDRGKKELVYIQSKVKSFPRQELTLLRFKVEFNDLTLHEGKTSGLPAGNKGVVLDQVTEEIVVN</sequence>
<feature type="transmembrane region" description="Helical" evidence="1">
    <location>
        <begin position="20"/>
        <end position="38"/>
    </location>
</feature>
<evidence type="ECO:0000313" key="3">
    <source>
        <dbReference type="Proteomes" id="UP000809349"/>
    </source>
</evidence>
<dbReference type="RefSeq" id="WP_223468003.1">
    <property type="nucleotide sequence ID" value="NZ_JAFBIL020000003.1"/>
</dbReference>
<evidence type="ECO:0000256" key="1">
    <source>
        <dbReference type="SAM" id="Phobius"/>
    </source>
</evidence>
<dbReference type="InterPro" id="IPR045584">
    <property type="entry name" value="Pilin-like"/>
</dbReference>
<dbReference type="Proteomes" id="UP000809349">
    <property type="component" value="Unassembled WGS sequence"/>
</dbReference>
<name>A0ABS7SMV8_9BURK</name>
<proteinExistence type="predicted"/>
<reference evidence="2 3" key="1">
    <citation type="submission" date="2021-08" db="EMBL/GenBank/DDBJ databases">
        <title>Massilia sp. R798.</title>
        <authorList>
            <person name="Baek J.H."/>
            <person name="Jung H.S."/>
            <person name="Kim K.R."/>
            <person name="Jeon C.O."/>
        </authorList>
    </citation>
    <scope>NUCLEOTIDE SEQUENCE [LARGE SCALE GENOMIC DNA]</scope>
    <source>
        <strain evidence="2 3">R798</strain>
    </source>
</reference>
<keyword evidence="3" id="KW-1185">Reference proteome</keyword>
<keyword evidence="1" id="KW-1133">Transmembrane helix</keyword>
<keyword evidence="1" id="KW-0472">Membrane</keyword>
<evidence type="ECO:0008006" key="4">
    <source>
        <dbReference type="Google" id="ProtNLM"/>
    </source>
</evidence>
<keyword evidence="1" id="KW-0812">Transmembrane</keyword>
<gene>
    <name evidence="2" type="ORF">I4X03_009620</name>
</gene>
<protein>
    <recommendedName>
        <fullName evidence="4">Prepilin-type N-terminal cleavage/methylation domain-containing protein</fullName>
    </recommendedName>
</protein>
<dbReference type="EMBL" id="JAFBIL020000003">
    <property type="protein sequence ID" value="MBZ2207516.1"/>
    <property type="molecule type" value="Genomic_DNA"/>
</dbReference>
<organism evidence="2 3">
    <name type="scientific">Massilia soli</name>
    <dbReference type="NCBI Taxonomy" id="2792854"/>
    <lineage>
        <taxon>Bacteria</taxon>
        <taxon>Pseudomonadati</taxon>
        <taxon>Pseudomonadota</taxon>
        <taxon>Betaproteobacteria</taxon>
        <taxon>Burkholderiales</taxon>
        <taxon>Oxalobacteraceae</taxon>
        <taxon>Telluria group</taxon>
        <taxon>Massilia</taxon>
    </lineage>
</organism>
<comment type="caution">
    <text evidence="2">The sequence shown here is derived from an EMBL/GenBank/DDBJ whole genome shotgun (WGS) entry which is preliminary data.</text>
</comment>